<reference evidence="3 4" key="1">
    <citation type="journal article" date="2021" name="Nat. Commun.">
        <title>Incipient diploidization of the medicinal plant Perilla within 10,000 years.</title>
        <authorList>
            <person name="Zhang Y."/>
            <person name="Shen Q."/>
            <person name="Leng L."/>
            <person name="Zhang D."/>
            <person name="Chen S."/>
            <person name="Shi Y."/>
            <person name="Ning Z."/>
            <person name="Chen S."/>
        </authorList>
    </citation>
    <scope>NUCLEOTIDE SEQUENCE [LARGE SCALE GENOMIC DNA]</scope>
    <source>
        <strain evidence="4">cv. PC099</strain>
    </source>
</reference>
<evidence type="ECO:0000313" key="4">
    <source>
        <dbReference type="Proteomes" id="UP001190926"/>
    </source>
</evidence>
<dbReference type="PANTHER" id="PTHR21596:SF23">
    <property type="entry name" value="FACTOR OF DNA METHYLATION 4"/>
    <property type="match status" value="1"/>
</dbReference>
<keyword evidence="1" id="KW-0175">Coiled coil</keyword>
<dbReference type="AlphaFoldDB" id="A0AAD4J9L0"/>
<feature type="coiled-coil region" evidence="1">
    <location>
        <begin position="83"/>
        <end position="238"/>
    </location>
</feature>
<dbReference type="GO" id="GO:0080188">
    <property type="term" value="P:gene silencing by siRNA-directed DNA methylation"/>
    <property type="evidence" value="ECO:0007669"/>
    <property type="project" value="InterPro"/>
</dbReference>
<dbReference type="EMBL" id="SDAM02000106">
    <property type="protein sequence ID" value="KAH6829694.1"/>
    <property type="molecule type" value="Genomic_DNA"/>
</dbReference>
<dbReference type="PANTHER" id="PTHR21596">
    <property type="entry name" value="RIBONUCLEASE P SUBUNIT P38"/>
    <property type="match status" value="1"/>
</dbReference>
<dbReference type="Pfam" id="PF03469">
    <property type="entry name" value="XH"/>
    <property type="match status" value="1"/>
</dbReference>
<organism evidence="3 4">
    <name type="scientific">Perilla frutescens var. hirtella</name>
    <name type="common">Perilla citriodora</name>
    <name type="synonym">Perilla setoyensis</name>
    <dbReference type="NCBI Taxonomy" id="608512"/>
    <lineage>
        <taxon>Eukaryota</taxon>
        <taxon>Viridiplantae</taxon>
        <taxon>Streptophyta</taxon>
        <taxon>Embryophyta</taxon>
        <taxon>Tracheophyta</taxon>
        <taxon>Spermatophyta</taxon>
        <taxon>Magnoliopsida</taxon>
        <taxon>eudicotyledons</taxon>
        <taxon>Gunneridae</taxon>
        <taxon>Pentapetalae</taxon>
        <taxon>asterids</taxon>
        <taxon>lamiids</taxon>
        <taxon>Lamiales</taxon>
        <taxon>Lamiaceae</taxon>
        <taxon>Nepetoideae</taxon>
        <taxon>Elsholtzieae</taxon>
        <taxon>Perilla</taxon>
    </lineage>
</organism>
<accession>A0AAD4J9L0</accession>
<dbReference type="InterPro" id="IPR005379">
    <property type="entry name" value="FDM1-5/IDN2_XH"/>
</dbReference>
<gene>
    <name evidence="3" type="ORF">C2S53_020525</name>
</gene>
<name>A0AAD4J9L0_PERFH</name>
<feature type="non-terminal residue" evidence="3">
    <location>
        <position position="1"/>
    </location>
</feature>
<evidence type="ECO:0000259" key="2">
    <source>
        <dbReference type="Pfam" id="PF03469"/>
    </source>
</evidence>
<dbReference type="InterPro" id="IPR045177">
    <property type="entry name" value="FDM1-5/IDN2"/>
</dbReference>
<comment type="caution">
    <text evidence="3">The sequence shown here is derived from an EMBL/GenBank/DDBJ whole genome shotgun (WGS) entry which is preliminary data.</text>
</comment>
<feature type="coiled-coil region" evidence="1">
    <location>
        <begin position="22"/>
        <end position="56"/>
    </location>
</feature>
<keyword evidence="4" id="KW-1185">Reference proteome</keyword>
<protein>
    <recommendedName>
        <fullName evidence="2">Factor of DNA methylation 1-5/IDN2 domain-containing protein</fullName>
    </recommendedName>
</protein>
<sequence length="389" mass="45613">NGDLKTIAQYQKEEKIKNSQLVSQLASKIDVQNTRLKEMENKYKETSMSLGSLTSQKDEMVRAFNEERKKLHQSASDQLKKMFEDQDREFEVQRKNLKQKEQELKEREAHNENENLRLFYEKKQNEKAILDLTRANEKMLSLAEEHNREELEIKMIDLERKLDAKQALELDIRRLTGNLRVVKHMRDDGDEEVPEKLHVIQQELEEKKEEFEHLEQIYQALIVKERKSNDELQEARKKLINIFKEQPAWATIGVKRMGELSSKAFLPAAKRMYSDDEAEVRAVDLCSQWHSLIGNPNWHPFKSIPVEGGKSCKTILDDEDQDLSELRNESGKEAYQAVSTALLEMNEYNPSGRYVVSELWNNKAQRRATVKDGIANLIKKWSTLKNKRR</sequence>
<dbReference type="Proteomes" id="UP001190926">
    <property type="component" value="Unassembled WGS sequence"/>
</dbReference>
<proteinExistence type="predicted"/>
<evidence type="ECO:0000256" key="1">
    <source>
        <dbReference type="SAM" id="Coils"/>
    </source>
</evidence>
<evidence type="ECO:0000313" key="3">
    <source>
        <dbReference type="EMBL" id="KAH6829694.1"/>
    </source>
</evidence>
<feature type="domain" description="Factor of DNA methylation 1-5/IDN2" evidence="2">
    <location>
        <begin position="255"/>
        <end position="387"/>
    </location>
</feature>